<dbReference type="EMBL" id="GBRH01262241">
    <property type="protein sequence ID" value="JAD35654.1"/>
    <property type="molecule type" value="Transcribed_RNA"/>
</dbReference>
<reference evidence="1" key="2">
    <citation type="journal article" date="2015" name="Data Brief">
        <title>Shoot transcriptome of the giant reed, Arundo donax.</title>
        <authorList>
            <person name="Barrero R.A."/>
            <person name="Guerrero F.D."/>
            <person name="Moolhuijzen P."/>
            <person name="Goolsby J.A."/>
            <person name="Tidwell J."/>
            <person name="Bellgard S.E."/>
            <person name="Bellgard M.I."/>
        </authorList>
    </citation>
    <scope>NUCLEOTIDE SEQUENCE</scope>
    <source>
        <tissue evidence="1">Shoot tissue taken approximately 20 cm above the soil surface</tissue>
    </source>
</reference>
<name>A0A0A8Z8D5_ARUDO</name>
<sequence>MFSRPLRPFFNASFGLFDCYQQTLQLLAEQNSPVSSVCSCEFFPTRRFNSNMFWCFEHIL</sequence>
<reference evidence="1" key="1">
    <citation type="submission" date="2014-09" db="EMBL/GenBank/DDBJ databases">
        <authorList>
            <person name="Magalhaes I.L.F."/>
            <person name="Oliveira U."/>
            <person name="Santos F.R."/>
            <person name="Vidigal T.H.D.A."/>
            <person name="Brescovit A.D."/>
            <person name="Santos A.J."/>
        </authorList>
    </citation>
    <scope>NUCLEOTIDE SEQUENCE</scope>
    <source>
        <tissue evidence="1">Shoot tissue taken approximately 20 cm above the soil surface</tissue>
    </source>
</reference>
<dbReference type="AlphaFoldDB" id="A0A0A8Z8D5"/>
<accession>A0A0A8Z8D5</accession>
<evidence type="ECO:0000313" key="1">
    <source>
        <dbReference type="EMBL" id="JAD35654.1"/>
    </source>
</evidence>
<protein>
    <submittedName>
        <fullName evidence="1">Uncharacterized protein</fullName>
    </submittedName>
</protein>
<organism evidence="1">
    <name type="scientific">Arundo donax</name>
    <name type="common">Giant reed</name>
    <name type="synonym">Donax arundinaceus</name>
    <dbReference type="NCBI Taxonomy" id="35708"/>
    <lineage>
        <taxon>Eukaryota</taxon>
        <taxon>Viridiplantae</taxon>
        <taxon>Streptophyta</taxon>
        <taxon>Embryophyta</taxon>
        <taxon>Tracheophyta</taxon>
        <taxon>Spermatophyta</taxon>
        <taxon>Magnoliopsida</taxon>
        <taxon>Liliopsida</taxon>
        <taxon>Poales</taxon>
        <taxon>Poaceae</taxon>
        <taxon>PACMAD clade</taxon>
        <taxon>Arundinoideae</taxon>
        <taxon>Arundineae</taxon>
        <taxon>Arundo</taxon>
    </lineage>
</organism>
<proteinExistence type="predicted"/>